<proteinExistence type="predicted"/>
<comment type="caution">
    <text evidence="1">The sequence shown here is derived from an EMBL/GenBank/DDBJ whole genome shotgun (WGS) entry which is preliminary data.</text>
</comment>
<organism evidence="1 2">
    <name type="scientific">Hyalangium rubrum</name>
    <dbReference type="NCBI Taxonomy" id="3103134"/>
    <lineage>
        <taxon>Bacteria</taxon>
        <taxon>Pseudomonadati</taxon>
        <taxon>Myxococcota</taxon>
        <taxon>Myxococcia</taxon>
        <taxon>Myxococcales</taxon>
        <taxon>Cystobacterineae</taxon>
        <taxon>Archangiaceae</taxon>
        <taxon>Hyalangium</taxon>
    </lineage>
</organism>
<evidence type="ECO:0000313" key="2">
    <source>
        <dbReference type="Proteomes" id="UP001291309"/>
    </source>
</evidence>
<accession>A0ABU5HG92</accession>
<evidence type="ECO:0000313" key="1">
    <source>
        <dbReference type="EMBL" id="MDY7232475.1"/>
    </source>
</evidence>
<reference evidence="1 2" key="1">
    <citation type="submission" date="2023-12" db="EMBL/GenBank/DDBJ databases">
        <title>the genome sequence of Hyalangium sp. s54d21.</title>
        <authorList>
            <person name="Zhang X."/>
        </authorList>
    </citation>
    <scope>NUCLEOTIDE SEQUENCE [LARGE SCALE GENOMIC DNA]</scope>
    <source>
        <strain evidence="2">s54d21</strain>
    </source>
</reference>
<gene>
    <name evidence="1" type="ORF">SYV04_39175</name>
</gene>
<protein>
    <submittedName>
        <fullName evidence="1">Uncharacterized protein</fullName>
    </submittedName>
</protein>
<sequence>MSTSLTATRLLDLIHHFYPRNVHTTDARYDSQAEALRLRELRKAAQEESSAWNTLLQRIHEELPGCSVWELPSLLYDPCRCVRVSLADSPVGAPEQKAVVLLVSILAPVHHIYASFQRIESKHVVEQRLWHAPLPPEYQSLEARLSSLAQAVLGTSRLSNELLFTPVPDIQVGNLDLGRAQLIHCLFTDRLW</sequence>
<keyword evidence="2" id="KW-1185">Reference proteome</keyword>
<dbReference type="RefSeq" id="WP_321551189.1">
    <property type="nucleotide sequence ID" value="NZ_JAXIVS010000020.1"/>
</dbReference>
<name>A0ABU5HG92_9BACT</name>
<dbReference type="Proteomes" id="UP001291309">
    <property type="component" value="Unassembled WGS sequence"/>
</dbReference>
<dbReference type="EMBL" id="JAXIVS010000020">
    <property type="protein sequence ID" value="MDY7232475.1"/>
    <property type="molecule type" value="Genomic_DNA"/>
</dbReference>